<accession>A0ACB7CAI9</accession>
<name>A0ACB7CAI9_9ASCO</name>
<gene>
    <name evidence="1" type="ORF">PORY_002595</name>
</gene>
<evidence type="ECO:0000313" key="1">
    <source>
        <dbReference type="EMBL" id="KAG4304072.1"/>
    </source>
</evidence>
<protein>
    <submittedName>
        <fullName evidence="1">Uncharacterized protein</fullName>
    </submittedName>
</protein>
<evidence type="ECO:0000313" key="2">
    <source>
        <dbReference type="Proteomes" id="UP000768646"/>
    </source>
</evidence>
<sequence>MLSRSESNASSPIWDSSDPQRRPPPLPMREELTLNHVDSLGKLSRTQSTSSHLYRQTNTKSPRIADEKIVDMIYNISETIKIISEDLHSLIDRSKDNASSLIDLKKNINATMCDQKIIDEIQTIITSQFQKITEKNECHGFQEELNEILQILNKNISTYNTQTQVLNDMNKRLEAIEIFQDKILSQKAETDHLISSYETSRQANLIEIEDIYRRKIEVTNELARLDTHVSHKRDALNQLEERMKTLEGRLMEIQLKLNKQKDENKKLNKLVTKKRIPSKLFGVSQNIRHFSLSDIHNRNPSVVTLASSPTMDKSLHSIDDFISHEKEKRKISWSKKVANAMGISFQHNKENSIEHLQNNEKSIVRDKRKNYPVSFGIKNTKAFRSFSTRV</sequence>
<organism evidence="1 2">
    <name type="scientific">Pneumocystis oryctolagi</name>
    <dbReference type="NCBI Taxonomy" id="42067"/>
    <lineage>
        <taxon>Eukaryota</taxon>
        <taxon>Fungi</taxon>
        <taxon>Dikarya</taxon>
        <taxon>Ascomycota</taxon>
        <taxon>Taphrinomycotina</taxon>
        <taxon>Pneumocystomycetes</taxon>
        <taxon>Pneumocystaceae</taxon>
        <taxon>Pneumocystis</taxon>
    </lineage>
</organism>
<dbReference type="EMBL" id="JABTEG010000012">
    <property type="protein sequence ID" value="KAG4304072.1"/>
    <property type="molecule type" value="Genomic_DNA"/>
</dbReference>
<dbReference type="Proteomes" id="UP000768646">
    <property type="component" value="Unassembled WGS sequence"/>
</dbReference>
<proteinExistence type="predicted"/>
<reference evidence="1 2" key="1">
    <citation type="journal article" date="2021" name="Commun. Biol.">
        <title>Genomic insights into the host specific adaptation of the Pneumocystis genus.</title>
        <authorList>
            <person name="Cisse O.H."/>
            <person name="Ma L."/>
            <person name="Dekker J.P."/>
            <person name="Khil P.P."/>
            <person name="Youn J.-H."/>
            <person name="Brenchley J.M."/>
            <person name="Blair R."/>
            <person name="Pahar B."/>
            <person name="Chabe M."/>
            <person name="Van Rompay K.K.A."/>
            <person name="Keesler R."/>
            <person name="Sukura A."/>
            <person name="Hirsch V."/>
            <person name="Kutty G."/>
            <person name="Liu Y."/>
            <person name="Peng L."/>
            <person name="Chen J."/>
            <person name="Song J."/>
            <person name="Weissenbacher-Lang C."/>
            <person name="Xu J."/>
            <person name="Upham N.S."/>
            <person name="Stajich J.E."/>
            <person name="Cuomo C.A."/>
            <person name="Cushion M.T."/>
            <person name="Kovacs J.A."/>
        </authorList>
    </citation>
    <scope>NUCLEOTIDE SEQUENCE [LARGE SCALE GENOMIC DNA]</scope>
    <source>
        <strain evidence="1 2">RABM</strain>
    </source>
</reference>
<comment type="caution">
    <text evidence="1">The sequence shown here is derived from an EMBL/GenBank/DDBJ whole genome shotgun (WGS) entry which is preliminary data.</text>
</comment>
<keyword evidence="2" id="KW-1185">Reference proteome</keyword>